<feature type="domain" description="Bacterial bifunctional deaminase-reductase C-terminal" evidence="13">
    <location>
        <begin position="27"/>
        <end position="252"/>
    </location>
</feature>
<dbReference type="GO" id="GO:0009231">
    <property type="term" value="P:riboflavin biosynthetic process"/>
    <property type="evidence" value="ECO:0007669"/>
    <property type="project" value="UniProtKB-KW"/>
</dbReference>
<evidence type="ECO:0000313" key="14">
    <source>
        <dbReference type="EMBL" id="KKA27825.1"/>
    </source>
</evidence>
<evidence type="ECO:0000256" key="7">
    <source>
        <dbReference type="ARBA" id="ARBA00022857"/>
    </source>
</evidence>
<comment type="catalytic activity">
    <reaction evidence="12">
        <text>2,5-diamino-6-(1-D-ribitylamino)pyrimidin-4(3H)-one 5'-phosphate + NADP(+) = 2,5-diamino-6-(1-D-ribosylamino)pyrimidin-4(3H)-one 5'-phosphate + NADPH + H(+)</text>
        <dbReference type="Rhea" id="RHEA:27278"/>
        <dbReference type="ChEBI" id="CHEBI:15378"/>
        <dbReference type="ChEBI" id="CHEBI:57783"/>
        <dbReference type="ChEBI" id="CHEBI:58349"/>
        <dbReference type="ChEBI" id="CHEBI:58890"/>
        <dbReference type="ChEBI" id="CHEBI:59545"/>
        <dbReference type="EC" id="1.1.1.302"/>
    </reaction>
</comment>
<dbReference type="Pfam" id="PF01872">
    <property type="entry name" value="RibD_C"/>
    <property type="match status" value="1"/>
</dbReference>
<evidence type="ECO:0000256" key="8">
    <source>
        <dbReference type="ARBA" id="ARBA00023002"/>
    </source>
</evidence>
<proteinExistence type="inferred from homology"/>
<reference evidence="14 15" key="1">
    <citation type="submission" date="2015-03" db="EMBL/GenBank/DDBJ databases">
        <authorList>
            <person name="Radwan O."/>
            <person name="Al-Naeli F.A."/>
            <person name="Rendon G.A."/>
            <person name="Fields C."/>
        </authorList>
    </citation>
    <scope>NUCLEOTIDE SEQUENCE [LARGE SCALE GENOMIC DNA]</scope>
    <source>
        <strain evidence="14">CR-DP1</strain>
    </source>
</reference>
<keyword evidence="8" id="KW-0560">Oxidoreductase</keyword>
<evidence type="ECO:0000313" key="15">
    <source>
        <dbReference type="Proteomes" id="UP000033483"/>
    </source>
</evidence>
<accession>A0A0F4ZC60</accession>
<keyword evidence="15" id="KW-1185">Reference proteome</keyword>
<evidence type="ECO:0000256" key="4">
    <source>
        <dbReference type="ARBA" id="ARBA00012851"/>
    </source>
</evidence>
<gene>
    <name evidence="14" type="ORF">TD95_003923</name>
</gene>
<comment type="function">
    <text evidence="1">Catalyzes an early step in riboflavin biosynthesis, the NADPH-dependent reduction of the ribose side chain of 2,5-diamino-6-ribosylamino-4(3H)-pyrimidinone 5'-phosphate, yielding 2,5-diamino-6-ribitylamino-4(3H)-pyrimidinone 5'-phosphate.</text>
</comment>
<evidence type="ECO:0000256" key="10">
    <source>
        <dbReference type="ARBA" id="ARBA00031630"/>
    </source>
</evidence>
<sequence>MSTLEFSAANQAKLEAYMPPASKSTKPFVTLTFATSLDSSLSLAPGVRTRLSGPDSKAMTHYLRSRHAAICIGVGTAVADDPALNCRISGSTLAQQPRPIVIDPQARWEFTRDSKVFEVCRDGKGKAPFVLVAEDTEVVAAKRGVLEEHGGKVVAVPVNAQGQFSWTDILCVLSREGLDSVMVEGGGHIINSLLHVHSQNLIDSVIVTIAPTWLGQGGVVVSPDRVKEGGVAVPAARLKDVAWHPFGEDVVLCGRL</sequence>
<keyword evidence="6" id="KW-0686">Riboflavin biosynthesis</keyword>
<evidence type="ECO:0000256" key="11">
    <source>
        <dbReference type="ARBA" id="ARBA00047550"/>
    </source>
</evidence>
<evidence type="ECO:0000256" key="5">
    <source>
        <dbReference type="ARBA" id="ARBA00015035"/>
    </source>
</evidence>
<evidence type="ECO:0000256" key="6">
    <source>
        <dbReference type="ARBA" id="ARBA00022619"/>
    </source>
</evidence>
<evidence type="ECO:0000256" key="9">
    <source>
        <dbReference type="ARBA" id="ARBA00030073"/>
    </source>
</evidence>
<evidence type="ECO:0000259" key="13">
    <source>
        <dbReference type="Pfam" id="PF01872"/>
    </source>
</evidence>
<name>A0A0F4ZC60_9PEZI</name>
<comment type="caution">
    <text evidence="14">The sequence shown here is derived from an EMBL/GenBank/DDBJ whole genome shotgun (WGS) entry which is preliminary data.</text>
</comment>
<comment type="similarity">
    <text evidence="3">Belongs to the HTP reductase family.</text>
</comment>
<dbReference type="Gene3D" id="3.40.430.10">
    <property type="entry name" value="Dihydrofolate Reductase, subunit A"/>
    <property type="match status" value="1"/>
</dbReference>
<evidence type="ECO:0000256" key="3">
    <source>
        <dbReference type="ARBA" id="ARBA00009723"/>
    </source>
</evidence>
<evidence type="ECO:0000256" key="1">
    <source>
        <dbReference type="ARBA" id="ARBA00003555"/>
    </source>
</evidence>
<dbReference type="Proteomes" id="UP000033483">
    <property type="component" value="Unassembled WGS sequence"/>
</dbReference>
<dbReference type="PANTHER" id="PTHR38011:SF7">
    <property type="entry name" value="2,5-DIAMINO-6-RIBOSYLAMINO-4(3H)-PYRIMIDINONE 5'-PHOSPHATE REDUCTASE"/>
    <property type="match status" value="1"/>
</dbReference>
<evidence type="ECO:0000256" key="2">
    <source>
        <dbReference type="ARBA" id="ARBA00005104"/>
    </source>
</evidence>
<dbReference type="PANTHER" id="PTHR38011">
    <property type="entry name" value="DIHYDROFOLATE REDUCTASE FAMILY PROTEIN (AFU_ORTHOLOGUE AFUA_8G06820)"/>
    <property type="match status" value="1"/>
</dbReference>
<protein>
    <recommendedName>
        <fullName evidence="5">2,5-diamino-6-ribosylamino-4(3H)-pyrimidinone 5'-phosphate reductase</fullName>
        <ecNumber evidence="4">1.1.1.302</ecNumber>
    </recommendedName>
    <alternativeName>
        <fullName evidence="10">2,5-diamino-6-(5-phospho-D-ribosylamino)pyrimidin-4(3H)-one reductase</fullName>
    </alternativeName>
    <alternativeName>
        <fullName evidence="9">2,5-diamino-6-ribitylamino-4(3H)-pyrimidinone 5'-phosphate synthase</fullName>
    </alternativeName>
</protein>
<dbReference type="InterPro" id="IPR024072">
    <property type="entry name" value="DHFR-like_dom_sf"/>
</dbReference>
<keyword evidence="7" id="KW-0521">NADP</keyword>
<dbReference type="EMBL" id="LAEV01001567">
    <property type="protein sequence ID" value="KKA27825.1"/>
    <property type="molecule type" value="Genomic_DNA"/>
</dbReference>
<comment type="pathway">
    <text evidence="2">Cofactor biosynthesis; riboflavin biosynthesis.</text>
</comment>
<organism evidence="14 15">
    <name type="scientific">Thielaviopsis punctulata</name>
    <dbReference type="NCBI Taxonomy" id="72032"/>
    <lineage>
        <taxon>Eukaryota</taxon>
        <taxon>Fungi</taxon>
        <taxon>Dikarya</taxon>
        <taxon>Ascomycota</taxon>
        <taxon>Pezizomycotina</taxon>
        <taxon>Sordariomycetes</taxon>
        <taxon>Hypocreomycetidae</taxon>
        <taxon>Microascales</taxon>
        <taxon>Ceratocystidaceae</taxon>
        <taxon>Thielaviopsis</taxon>
    </lineage>
</organism>
<dbReference type="InterPro" id="IPR050765">
    <property type="entry name" value="Riboflavin_Biosynth_HTPR"/>
</dbReference>
<dbReference type="GO" id="GO:0008703">
    <property type="term" value="F:5-amino-6-(5-phosphoribosylamino)uracil reductase activity"/>
    <property type="evidence" value="ECO:0007669"/>
    <property type="project" value="InterPro"/>
</dbReference>
<dbReference type="AlphaFoldDB" id="A0A0F4ZC60"/>
<dbReference type="SUPFAM" id="SSF53597">
    <property type="entry name" value="Dihydrofolate reductase-like"/>
    <property type="match status" value="1"/>
</dbReference>
<dbReference type="InterPro" id="IPR002734">
    <property type="entry name" value="RibDG_C"/>
</dbReference>
<dbReference type="OrthoDB" id="5432at2759"/>
<comment type="catalytic activity">
    <reaction evidence="11">
        <text>2,5-diamino-6-(1-D-ribitylamino)pyrimidin-4(3H)-one 5'-phosphate + NAD(+) = 2,5-diamino-6-(1-D-ribosylamino)pyrimidin-4(3H)-one 5'-phosphate + NADH + H(+)</text>
        <dbReference type="Rhea" id="RHEA:27274"/>
        <dbReference type="ChEBI" id="CHEBI:15378"/>
        <dbReference type="ChEBI" id="CHEBI:57540"/>
        <dbReference type="ChEBI" id="CHEBI:57945"/>
        <dbReference type="ChEBI" id="CHEBI:58890"/>
        <dbReference type="ChEBI" id="CHEBI:59545"/>
        <dbReference type="EC" id="1.1.1.302"/>
    </reaction>
</comment>
<dbReference type="EC" id="1.1.1.302" evidence="4"/>
<evidence type="ECO:0000256" key="12">
    <source>
        <dbReference type="ARBA" id="ARBA00049020"/>
    </source>
</evidence>